<evidence type="ECO:0000256" key="9">
    <source>
        <dbReference type="PROSITE-ProRule" id="PRU00282"/>
    </source>
</evidence>
<comment type="similarity">
    <text evidence="2 10">Belongs to the mitochondrial carrier (TC 2.A.29) family.</text>
</comment>
<evidence type="ECO:0000256" key="10">
    <source>
        <dbReference type="RuleBase" id="RU000488"/>
    </source>
</evidence>
<dbReference type="SMR" id="A0A482XA17"/>
<evidence type="ECO:0000256" key="2">
    <source>
        <dbReference type="ARBA" id="ARBA00006375"/>
    </source>
</evidence>
<organism evidence="11 12">
    <name type="scientific">Laodelphax striatellus</name>
    <name type="common">Small brown planthopper</name>
    <name type="synonym">Delphax striatella</name>
    <dbReference type="NCBI Taxonomy" id="195883"/>
    <lineage>
        <taxon>Eukaryota</taxon>
        <taxon>Metazoa</taxon>
        <taxon>Ecdysozoa</taxon>
        <taxon>Arthropoda</taxon>
        <taxon>Hexapoda</taxon>
        <taxon>Insecta</taxon>
        <taxon>Pterygota</taxon>
        <taxon>Neoptera</taxon>
        <taxon>Paraneoptera</taxon>
        <taxon>Hemiptera</taxon>
        <taxon>Auchenorrhyncha</taxon>
        <taxon>Fulgoroidea</taxon>
        <taxon>Delphacidae</taxon>
        <taxon>Criomorphinae</taxon>
        <taxon>Laodelphax</taxon>
    </lineage>
</organism>
<dbReference type="InterPro" id="IPR018108">
    <property type="entry name" value="MCP_transmembrane"/>
</dbReference>
<keyword evidence="6" id="KW-1133">Transmembrane helix</keyword>
<name>A0A482XA17_LAOST</name>
<dbReference type="SUPFAM" id="SSF103506">
    <property type="entry name" value="Mitochondrial carrier"/>
    <property type="match status" value="1"/>
</dbReference>
<keyword evidence="4 9" id="KW-0812">Transmembrane</keyword>
<keyword evidence="5" id="KW-0677">Repeat</keyword>
<feature type="repeat" description="Solcar" evidence="9">
    <location>
        <begin position="109"/>
        <end position="206"/>
    </location>
</feature>
<dbReference type="GO" id="GO:0031966">
    <property type="term" value="C:mitochondrial membrane"/>
    <property type="evidence" value="ECO:0007669"/>
    <property type="project" value="UniProtKB-SubCell"/>
</dbReference>
<gene>
    <name evidence="11" type="ORF">LSTR_LSTR003926</name>
</gene>
<keyword evidence="3 10" id="KW-0813">Transport</keyword>
<protein>
    <recommendedName>
        <fullName evidence="13">Mitochondrial carrier protein</fullName>
    </recommendedName>
</protein>
<dbReference type="AlphaFoldDB" id="A0A482XA17"/>
<dbReference type="InParanoid" id="A0A482XA17"/>
<evidence type="ECO:0000256" key="1">
    <source>
        <dbReference type="ARBA" id="ARBA00004225"/>
    </source>
</evidence>
<evidence type="ECO:0008006" key="13">
    <source>
        <dbReference type="Google" id="ProtNLM"/>
    </source>
</evidence>
<evidence type="ECO:0000313" key="11">
    <source>
        <dbReference type="EMBL" id="RZF42308.1"/>
    </source>
</evidence>
<evidence type="ECO:0000256" key="4">
    <source>
        <dbReference type="ARBA" id="ARBA00022692"/>
    </source>
</evidence>
<keyword evidence="7" id="KW-0496">Mitochondrion</keyword>
<evidence type="ECO:0000256" key="7">
    <source>
        <dbReference type="ARBA" id="ARBA00023128"/>
    </source>
</evidence>
<dbReference type="GO" id="GO:0005289">
    <property type="term" value="F:high-affinity L-arginine transmembrane transporter activity"/>
    <property type="evidence" value="ECO:0007669"/>
    <property type="project" value="TreeGrafter"/>
</dbReference>
<reference evidence="11 12" key="1">
    <citation type="journal article" date="2017" name="Gigascience">
        <title>Genome sequence of the small brown planthopper, Laodelphax striatellus.</title>
        <authorList>
            <person name="Zhu J."/>
            <person name="Jiang F."/>
            <person name="Wang X."/>
            <person name="Yang P."/>
            <person name="Bao Y."/>
            <person name="Zhao W."/>
            <person name="Wang W."/>
            <person name="Lu H."/>
            <person name="Wang Q."/>
            <person name="Cui N."/>
            <person name="Li J."/>
            <person name="Chen X."/>
            <person name="Luo L."/>
            <person name="Yu J."/>
            <person name="Kang L."/>
            <person name="Cui F."/>
        </authorList>
    </citation>
    <scope>NUCLEOTIDE SEQUENCE [LARGE SCALE GENOMIC DNA]</scope>
    <source>
        <strain evidence="11">Lst14</strain>
    </source>
</reference>
<dbReference type="Pfam" id="PF00153">
    <property type="entry name" value="Mito_carr"/>
    <property type="match status" value="3"/>
</dbReference>
<evidence type="ECO:0000256" key="5">
    <source>
        <dbReference type="ARBA" id="ARBA00022737"/>
    </source>
</evidence>
<accession>A0A482XA17</accession>
<comment type="subcellular location">
    <subcellularLocation>
        <location evidence="1">Mitochondrion membrane</location>
        <topology evidence="1">Multi-pass membrane protein</topology>
    </subcellularLocation>
</comment>
<dbReference type="FunCoup" id="A0A482XA17">
    <property type="interactions" value="29"/>
</dbReference>
<keyword evidence="8 9" id="KW-0472">Membrane</keyword>
<dbReference type="EMBL" id="QKKF02015239">
    <property type="protein sequence ID" value="RZF42308.1"/>
    <property type="molecule type" value="Genomic_DNA"/>
</dbReference>
<dbReference type="InterPro" id="IPR023395">
    <property type="entry name" value="MCP_dom_sf"/>
</dbReference>
<dbReference type="InterPro" id="IPR050567">
    <property type="entry name" value="Mitochondrial_Carrier"/>
</dbReference>
<dbReference type="GO" id="GO:1990575">
    <property type="term" value="P:mitochondrial L-ornithine transmembrane transport"/>
    <property type="evidence" value="ECO:0007669"/>
    <property type="project" value="TreeGrafter"/>
</dbReference>
<dbReference type="PANTHER" id="PTHR45624">
    <property type="entry name" value="MITOCHONDRIAL BASIC AMINO ACIDS TRANSPORTER-RELATED"/>
    <property type="match status" value="1"/>
</dbReference>
<keyword evidence="12" id="KW-1185">Reference proteome</keyword>
<feature type="repeat" description="Solcar" evidence="9">
    <location>
        <begin position="216"/>
        <end position="303"/>
    </location>
</feature>
<comment type="caution">
    <text evidence="11">The sequence shown here is derived from an EMBL/GenBank/DDBJ whole genome shotgun (WGS) entry which is preliminary data.</text>
</comment>
<evidence type="ECO:0000256" key="6">
    <source>
        <dbReference type="ARBA" id="ARBA00022989"/>
    </source>
</evidence>
<sequence>MPDHTFRWYDFGAGWFSGLCGLIVGHPLDTIKVRQQAQLKGSVEVCASILKKDGVLGFYKGMLMPLLSAGVMNSVYFGCYGNSLRALAHYHGEKPKRHCCDTHRPTYRHYHWDVFLSGCAAGLVTTIGLCPVELSKIQLQTQTGKVSQTDPYRRPVVPYTGTWDFLIKTYKVGGVRNLFVGLVPMLVRDVPTFGLYALAYEHTVCMSADILKTPHHSTICVLLGGTSAGIWSWALVVPVDVVKSRIQADNALSPKYKGMIDCAIKSYKEDGARVFVRGFWVTILRAMPVNAATFFGYELFIDFYLNYLSRTKE</sequence>
<dbReference type="Gene3D" id="1.50.40.10">
    <property type="entry name" value="Mitochondrial carrier domain"/>
    <property type="match status" value="1"/>
</dbReference>
<evidence type="ECO:0000313" key="12">
    <source>
        <dbReference type="Proteomes" id="UP000291343"/>
    </source>
</evidence>
<proteinExistence type="inferred from homology"/>
<dbReference type="OrthoDB" id="193856at2759"/>
<dbReference type="PANTHER" id="PTHR45624:SF1">
    <property type="entry name" value="SD08189P"/>
    <property type="match status" value="1"/>
</dbReference>
<feature type="repeat" description="Solcar" evidence="9">
    <location>
        <begin position="5"/>
        <end position="86"/>
    </location>
</feature>
<dbReference type="PROSITE" id="PS50920">
    <property type="entry name" value="SOLCAR"/>
    <property type="match status" value="3"/>
</dbReference>
<evidence type="ECO:0000256" key="8">
    <source>
        <dbReference type="ARBA" id="ARBA00023136"/>
    </source>
</evidence>
<dbReference type="Proteomes" id="UP000291343">
    <property type="component" value="Unassembled WGS sequence"/>
</dbReference>
<evidence type="ECO:0000256" key="3">
    <source>
        <dbReference type="ARBA" id="ARBA00022448"/>
    </source>
</evidence>